<accession>A0A1T4Y960</accession>
<dbReference type="GO" id="GO:0000976">
    <property type="term" value="F:transcription cis-regulatory region binding"/>
    <property type="evidence" value="ECO:0007669"/>
    <property type="project" value="TreeGrafter"/>
</dbReference>
<protein>
    <submittedName>
        <fullName evidence="6">ModE molybdate transport repressor domain-containing protein</fullName>
    </submittedName>
</protein>
<name>A0A1T4Y960_9BACL</name>
<dbReference type="InterPro" id="IPR036388">
    <property type="entry name" value="WH-like_DNA-bd_sf"/>
</dbReference>
<dbReference type="Gene3D" id="3.40.190.10">
    <property type="entry name" value="Periplasmic binding protein-like II"/>
    <property type="match status" value="2"/>
</dbReference>
<dbReference type="PRINTS" id="PR00039">
    <property type="entry name" value="HTHLYSR"/>
</dbReference>
<dbReference type="SUPFAM" id="SSF46785">
    <property type="entry name" value="Winged helix' DNA-binding domain"/>
    <property type="match status" value="1"/>
</dbReference>
<evidence type="ECO:0000259" key="5">
    <source>
        <dbReference type="PROSITE" id="PS50931"/>
    </source>
</evidence>
<evidence type="ECO:0000313" key="6">
    <source>
        <dbReference type="EMBL" id="SKA98357.1"/>
    </source>
</evidence>
<dbReference type="PANTHER" id="PTHR30126:SF39">
    <property type="entry name" value="HTH-TYPE TRANSCRIPTIONAL REGULATOR CYSL"/>
    <property type="match status" value="1"/>
</dbReference>
<dbReference type="Pfam" id="PF00126">
    <property type="entry name" value="HTH_1"/>
    <property type="match status" value="1"/>
</dbReference>
<dbReference type="InterPro" id="IPR036390">
    <property type="entry name" value="WH_DNA-bd_sf"/>
</dbReference>
<keyword evidence="7" id="KW-1185">Reference proteome</keyword>
<dbReference type="RefSeq" id="WP_009766451.1">
    <property type="nucleotide sequence ID" value="NZ_FUYJ01000003.1"/>
</dbReference>
<dbReference type="FunFam" id="1.10.10.10:FF:000001">
    <property type="entry name" value="LysR family transcriptional regulator"/>
    <property type="match status" value="1"/>
</dbReference>
<dbReference type="Pfam" id="PF03466">
    <property type="entry name" value="LysR_substrate"/>
    <property type="match status" value="1"/>
</dbReference>
<sequence>MKKESLIMFCRVIEEGSISQAARTSFISQPAVTSQIRQLEKHYGVALFDRKAGKLKLTEAGSTLYPYAKEIIDNYKRSEEAVKSIANKDAGTLNIGASLTIGEYLLPRILGDFQKEHKNLKFKLTIGNTPSTISSLESRDIDIALVEGAFLHDEDFKIEKFAEDQLILIVSNDHRWSDRDEIEIEELIEEKMIWREENAGIRKIVERVLEENNTLDKVRSYMELSSTQSIKSAVEAGLGIGIIPKLSVLRELELGVLKQVSISGIDLIRDLWLVELPSRFPKRSMDAFIAYLKKVTM</sequence>
<evidence type="ECO:0000313" key="7">
    <source>
        <dbReference type="Proteomes" id="UP000190042"/>
    </source>
</evidence>
<dbReference type="Proteomes" id="UP000190042">
    <property type="component" value="Unassembled WGS sequence"/>
</dbReference>
<keyword evidence="4" id="KW-0804">Transcription</keyword>
<gene>
    <name evidence="6" type="ORF">SAMN04244570_2055</name>
</gene>
<evidence type="ECO:0000256" key="2">
    <source>
        <dbReference type="ARBA" id="ARBA00023015"/>
    </source>
</evidence>
<organism evidence="6 7">
    <name type="scientific">Sporosarcina newyorkensis</name>
    <dbReference type="NCBI Taxonomy" id="759851"/>
    <lineage>
        <taxon>Bacteria</taxon>
        <taxon>Bacillati</taxon>
        <taxon>Bacillota</taxon>
        <taxon>Bacilli</taxon>
        <taxon>Bacillales</taxon>
        <taxon>Caryophanaceae</taxon>
        <taxon>Sporosarcina</taxon>
    </lineage>
</organism>
<keyword evidence="2" id="KW-0805">Transcription regulation</keyword>
<keyword evidence="3" id="KW-0238">DNA-binding</keyword>
<evidence type="ECO:0000256" key="3">
    <source>
        <dbReference type="ARBA" id="ARBA00023125"/>
    </source>
</evidence>
<evidence type="ECO:0000256" key="1">
    <source>
        <dbReference type="ARBA" id="ARBA00009437"/>
    </source>
</evidence>
<dbReference type="GO" id="GO:0003700">
    <property type="term" value="F:DNA-binding transcription factor activity"/>
    <property type="evidence" value="ECO:0007669"/>
    <property type="project" value="InterPro"/>
</dbReference>
<reference evidence="7" key="1">
    <citation type="submission" date="2017-02" db="EMBL/GenBank/DDBJ databases">
        <authorList>
            <person name="Varghese N."/>
            <person name="Submissions S."/>
        </authorList>
    </citation>
    <scope>NUCLEOTIDE SEQUENCE [LARGE SCALE GENOMIC DNA]</scope>
    <source>
        <strain evidence="7">DSM 23966</strain>
    </source>
</reference>
<proteinExistence type="inferred from homology"/>
<dbReference type="CDD" id="cd08420">
    <property type="entry name" value="PBP2_CysL_like"/>
    <property type="match status" value="1"/>
</dbReference>
<comment type="similarity">
    <text evidence="1">Belongs to the LysR transcriptional regulatory family.</text>
</comment>
<evidence type="ECO:0000256" key="4">
    <source>
        <dbReference type="ARBA" id="ARBA00023163"/>
    </source>
</evidence>
<dbReference type="InterPro" id="IPR000847">
    <property type="entry name" value="LysR_HTH_N"/>
</dbReference>
<feature type="domain" description="HTH lysR-type" evidence="5">
    <location>
        <begin position="1"/>
        <end position="58"/>
    </location>
</feature>
<dbReference type="PANTHER" id="PTHR30126">
    <property type="entry name" value="HTH-TYPE TRANSCRIPTIONAL REGULATOR"/>
    <property type="match status" value="1"/>
</dbReference>
<dbReference type="EMBL" id="FUYJ01000003">
    <property type="protein sequence ID" value="SKA98357.1"/>
    <property type="molecule type" value="Genomic_DNA"/>
</dbReference>
<dbReference type="AlphaFoldDB" id="A0A1T4Y960"/>
<dbReference type="PROSITE" id="PS50931">
    <property type="entry name" value="HTH_LYSR"/>
    <property type="match status" value="1"/>
</dbReference>
<dbReference type="SUPFAM" id="SSF53850">
    <property type="entry name" value="Periplasmic binding protein-like II"/>
    <property type="match status" value="1"/>
</dbReference>
<dbReference type="Gene3D" id="1.10.10.10">
    <property type="entry name" value="Winged helix-like DNA-binding domain superfamily/Winged helix DNA-binding domain"/>
    <property type="match status" value="1"/>
</dbReference>
<dbReference type="InterPro" id="IPR005119">
    <property type="entry name" value="LysR_subst-bd"/>
</dbReference>